<keyword evidence="2" id="KW-1133">Transmembrane helix</keyword>
<keyword evidence="3" id="KW-0732">Signal</keyword>
<feature type="compositionally biased region" description="Low complexity" evidence="1">
    <location>
        <begin position="32"/>
        <end position="47"/>
    </location>
</feature>
<protein>
    <submittedName>
        <fullName evidence="4">Uncharacterized protein</fullName>
    </submittedName>
</protein>
<sequence>MTYHSLGRAAALTLVLLFASVSAAFGQSDPDSSASSSAAKSETASVADPGSTPAESKPVLSFGINGHYRLGHMTTVRLAGPRNTIDGPIVLETLDGDGVRVRYHNDDVLPIADGKQELGLINAGSEAAPVAVRRLDDGQFTTVAQARLPESGNPARGPSVIPPSMPWVVSIGDALGIETLGTSNVLTDKLARIAVTTIDSAGSLPHQQLGYDGVDLVIINAAGLDVVGKMNDRQSDAFVGWIRSGGRCFVSLGEQSQALLDAAPWLLSLLPIDEVELNRYDPAAFETYTSSQTPLDVFRGIKLPRRDGKPLLLGRTTRRVSAVLIAEYAIGLGKITAITADLESPLFAEWPERMSLVTQAIGDLFTEQNDRNSSADNSTTFNDLAGQMRGVLDQFDVKRQFDFSVVSLIVLILIAAIGPLDYLLINRVLGKPLLGWVTFPVFAIALSVFLILQSSPRADVNDPQSPTSSLVRANQFQITDLDFVDGAGRSFLWSSIYTHHPIKADVAIRPSDELTKMIQTDSDHRTQSISYPFGYPGKVFGGIQLVGENGSLLPYEVIPANGDQPNDANNNTNGAESLIEQVTIAPRSSKSIASKQYFAADTSGATPVIRRPGSDLLRGDFVNPLTVDLIDAVLIYRNTVYLLPTRVPAGKPVKSIENVRQRNFRWRLTRKVSLEDSATESTPWSPADFGDIERVADMLLFHQAAGGKLYTGLRHDILGDLDLSETLLDNRCILVAKTEQPLVQMNLVDRSTEEPRPIASVETEKVLSMVRVVLPVRSTLLTP</sequence>
<reference evidence="4 5" key="1">
    <citation type="submission" date="2023-06" db="EMBL/GenBank/DDBJ databases">
        <title>Roseiconus lacunae JC819 isolated from Gulf of Mannar region, Tamil Nadu.</title>
        <authorList>
            <person name="Pk S."/>
            <person name="Ch S."/>
            <person name="Ch V.R."/>
        </authorList>
    </citation>
    <scope>NUCLEOTIDE SEQUENCE [LARGE SCALE GENOMIC DNA]</scope>
    <source>
        <strain evidence="4 5">JC819</strain>
    </source>
</reference>
<feature type="chain" id="PRO_5046744259" evidence="3">
    <location>
        <begin position="24"/>
        <end position="783"/>
    </location>
</feature>
<organism evidence="4 5">
    <name type="scientific">Roseiconus lacunae</name>
    <dbReference type="NCBI Taxonomy" id="2605694"/>
    <lineage>
        <taxon>Bacteria</taxon>
        <taxon>Pseudomonadati</taxon>
        <taxon>Planctomycetota</taxon>
        <taxon>Planctomycetia</taxon>
        <taxon>Pirellulales</taxon>
        <taxon>Pirellulaceae</taxon>
        <taxon>Roseiconus</taxon>
    </lineage>
</organism>
<keyword evidence="2" id="KW-0472">Membrane</keyword>
<keyword evidence="2" id="KW-0812">Transmembrane</keyword>
<dbReference type="EMBL" id="JASZZN010000008">
    <property type="protein sequence ID" value="MDM4016215.1"/>
    <property type="molecule type" value="Genomic_DNA"/>
</dbReference>
<evidence type="ECO:0000256" key="2">
    <source>
        <dbReference type="SAM" id="Phobius"/>
    </source>
</evidence>
<dbReference type="RefSeq" id="WP_289163849.1">
    <property type="nucleotide sequence ID" value="NZ_JASZZN010000008.1"/>
</dbReference>
<gene>
    <name evidence="4" type="ORF">QTN89_12305</name>
</gene>
<feature type="signal peptide" evidence="3">
    <location>
        <begin position="1"/>
        <end position="23"/>
    </location>
</feature>
<dbReference type="Proteomes" id="UP001239462">
    <property type="component" value="Unassembled WGS sequence"/>
</dbReference>
<keyword evidence="5" id="KW-1185">Reference proteome</keyword>
<proteinExistence type="predicted"/>
<feature type="transmembrane region" description="Helical" evidence="2">
    <location>
        <begin position="433"/>
        <end position="452"/>
    </location>
</feature>
<name>A0ABT7PI98_9BACT</name>
<feature type="region of interest" description="Disordered" evidence="1">
    <location>
        <begin position="29"/>
        <end position="58"/>
    </location>
</feature>
<feature type="transmembrane region" description="Helical" evidence="2">
    <location>
        <begin position="403"/>
        <end position="424"/>
    </location>
</feature>
<evidence type="ECO:0000256" key="3">
    <source>
        <dbReference type="SAM" id="SignalP"/>
    </source>
</evidence>
<comment type="caution">
    <text evidence="4">The sequence shown here is derived from an EMBL/GenBank/DDBJ whole genome shotgun (WGS) entry which is preliminary data.</text>
</comment>
<evidence type="ECO:0000256" key="1">
    <source>
        <dbReference type="SAM" id="MobiDB-lite"/>
    </source>
</evidence>
<evidence type="ECO:0000313" key="5">
    <source>
        <dbReference type="Proteomes" id="UP001239462"/>
    </source>
</evidence>
<evidence type="ECO:0000313" key="4">
    <source>
        <dbReference type="EMBL" id="MDM4016215.1"/>
    </source>
</evidence>
<accession>A0ABT7PI98</accession>